<dbReference type="AlphaFoldDB" id="A0A6V8QFA0"/>
<dbReference type="InterPro" id="IPR007842">
    <property type="entry name" value="HEPN_dom"/>
</dbReference>
<dbReference type="EMBL" id="BLRV01000049">
    <property type="protein sequence ID" value="GFP21446.1"/>
    <property type="molecule type" value="Genomic_DNA"/>
</dbReference>
<proteinExistence type="predicted"/>
<evidence type="ECO:0000313" key="6">
    <source>
        <dbReference type="Proteomes" id="UP000580051"/>
    </source>
</evidence>
<dbReference type="Proteomes" id="UP000580051">
    <property type="component" value="Unassembled WGS sequence"/>
</dbReference>
<organism evidence="3 6">
    <name type="scientific">Candidatus Hakubella thermalkaliphila</name>
    <dbReference type="NCBI Taxonomy" id="2754717"/>
    <lineage>
        <taxon>Bacteria</taxon>
        <taxon>Bacillati</taxon>
        <taxon>Actinomycetota</taxon>
        <taxon>Actinomycetota incertae sedis</taxon>
        <taxon>Candidatus Hakubellales</taxon>
        <taxon>Candidatus Hakubellaceae</taxon>
        <taxon>Candidatus Hakubella</taxon>
    </lineage>
</organism>
<sequence length="54" mass="6272">MDEEIRTLVEIRLESAQEDIETAKELLNLKRYRAAVNRAYYAIFSITNAVLLTL</sequence>
<feature type="coiled-coil region" evidence="1">
    <location>
        <begin position="6"/>
        <end position="33"/>
    </location>
</feature>
<dbReference type="EMBL" id="BLSB01000074">
    <property type="protein sequence ID" value="GFP35270.1"/>
    <property type="molecule type" value="Genomic_DNA"/>
</dbReference>
<dbReference type="RefSeq" id="WP_176226579.1">
    <property type="nucleotide sequence ID" value="NZ_BLRV01000049.1"/>
</dbReference>
<evidence type="ECO:0000256" key="1">
    <source>
        <dbReference type="SAM" id="Coils"/>
    </source>
</evidence>
<dbReference type="Pfam" id="PF05168">
    <property type="entry name" value="HEPN"/>
    <property type="match status" value="1"/>
</dbReference>
<dbReference type="Gene3D" id="1.20.120.330">
    <property type="entry name" value="Nucleotidyltransferases domain 2"/>
    <property type="match status" value="1"/>
</dbReference>
<evidence type="ECO:0000313" key="4">
    <source>
        <dbReference type="EMBL" id="GFP35270.1"/>
    </source>
</evidence>
<feature type="domain" description="HEPN" evidence="2">
    <location>
        <begin position="9"/>
        <end position="53"/>
    </location>
</feature>
<reference evidence="5 6" key="1">
    <citation type="journal article" date="2020" name="Front. Microbiol.">
        <title>Single-cell genomics of novel Actinobacteria with the Wood-Ljungdahl pathway discovered in a serpentinizing system.</title>
        <authorList>
            <person name="Merino N."/>
            <person name="Kawai M."/>
            <person name="Boyd E.S."/>
            <person name="Colman D.R."/>
            <person name="McGlynn S.E."/>
            <person name="Nealson K.H."/>
            <person name="Kurokawa K."/>
            <person name="Hongoh Y."/>
        </authorList>
    </citation>
    <scope>NUCLEOTIDE SEQUENCE [LARGE SCALE GENOMIC DNA]</scope>
    <source>
        <strain evidence="3 6">S06</strain>
        <strain evidence="4 5">S43</strain>
    </source>
</reference>
<protein>
    <recommendedName>
        <fullName evidence="2">HEPN domain-containing protein</fullName>
    </recommendedName>
</protein>
<accession>A0A6V8QFA0</accession>
<evidence type="ECO:0000259" key="2">
    <source>
        <dbReference type="Pfam" id="PF05168"/>
    </source>
</evidence>
<keyword evidence="1" id="KW-0175">Coiled coil</keyword>
<dbReference type="Proteomes" id="UP000576480">
    <property type="component" value="Unassembled WGS sequence"/>
</dbReference>
<evidence type="ECO:0000313" key="3">
    <source>
        <dbReference type="EMBL" id="GFP21446.1"/>
    </source>
</evidence>
<gene>
    <name evidence="3" type="ORF">HKBW3S06_00673</name>
    <name evidence="4" type="ORF">HKBW3S43_01062</name>
</gene>
<comment type="caution">
    <text evidence="3">The sequence shown here is derived from an EMBL/GenBank/DDBJ whole genome shotgun (WGS) entry which is preliminary data.</text>
</comment>
<evidence type="ECO:0000313" key="5">
    <source>
        <dbReference type="Proteomes" id="UP000576480"/>
    </source>
</evidence>
<name>A0A6V8QFA0_9ACTN</name>